<dbReference type="SUPFAM" id="SSF51735">
    <property type="entry name" value="NAD(P)-binding Rossmann-fold domains"/>
    <property type="match status" value="1"/>
</dbReference>
<name>X1SYJ1_9ZZZZ</name>
<dbReference type="Gene3D" id="3.40.50.720">
    <property type="entry name" value="NAD(P)-binding Rossmann-like Domain"/>
    <property type="match status" value="1"/>
</dbReference>
<dbReference type="EMBL" id="BARW01020978">
    <property type="protein sequence ID" value="GAI97978.1"/>
    <property type="molecule type" value="Genomic_DNA"/>
</dbReference>
<sequence length="239" mass="27593">QAAESMVVPPKFVYASSIAVHGNRMKFQPPTRIDDPINPLEYDNYAKHKVEMEGRLRKSLLKWVILRFAAVTPFEMSWKIPDIMYDIPLDQRIETVDTRDVALACVNAMDAQVIGRTLFIGGGEGNKLLQGEFVSKMLEAFGIGMLPEEVFKPVTTVDDYYHCDHMDTKEAQELLKFQEHTFDDFIRVYRKKIGFRRFVIKLFRPLARSVLIRKSPYYQKKRKRRSGPKLKGKSTKSGA</sequence>
<feature type="region of interest" description="Disordered" evidence="1">
    <location>
        <begin position="219"/>
        <end position="239"/>
    </location>
</feature>
<proteinExistence type="predicted"/>
<feature type="non-terminal residue" evidence="2">
    <location>
        <position position="1"/>
    </location>
</feature>
<accession>X1SYJ1</accession>
<evidence type="ECO:0008006" key="3">
    <source>
        <dbReference type="Google" id="ProtNLM"/>
    </source>
</evidence>
<evidence type="ECO:0000256" key="1">
    <source>
        <dbReference type="SAM" id="MobiDB-lite"/>
    </source>
</evidence>
<evidence type="ECO:0000313" key="2">
    <source>
        <dbReference type="EMBL" id="GAI97978.1"/>
    </source>
</evidence>
<dbReference type="AlphaFoldDB" id="X1SYJ1"/>
<protein>
    <recommendedName>
        <fullName evidence="3">NAD-dependent epimerase/dehydratase domain-containing protein</fullName>
    </recommendedName>
</protein>
<gene>
    <name evidence="2" type="ORF">S12H4_35341</name>
</gene>
<reference evidence="2" key="1">
    <citation type="journal article" date="2014" name="Front. Microbiol.">
        <title>High frequency of phylogenetically diverse reductive dehalogenase-homologous genes in deep subseafloor sedimentary metagenomes.</title>
        <authorList>
            <person name="Kawai M."/>
            <person name="Futagami T."/>
            <person name="Toyoda A."/>
            <person name="Takaki Y."/>
            <person name="Nishi S."/>
            <person name="Hori S."/>
            <person name="Arai W."/>
            <person name="Tsubouchi T."/>
            <person name="Morono Y."/>
            <person name="Uchiyama I."/>
            <person name="Ito T."/>
            <person name="Fujiyama A."/>
            <person name="Inagaki F."/>
            <person name="Takami H."/>
        </authorList>
    </citation>
    <scope>NUCLEOTIDE SEQUENCE</scope>
    <source>
        <strain evidence="2">Expedition CK06-06</strain>
    </source>
</reference>
<dbReference type="InterPro" id="IPR036291">
    <property type="entry name" value="NAD(P)-bd_dom_sf"/>
</dbReference>
<organism evidence="2">
    <name type="scientific">marine sediment metagenome</name>
    <dbReference type="NCBI Taxonomy" id="412755"/>
    <lineage>
        <taxon>unclassified sequences</taxon>
        <taxon>metagenomes</taxon>
        <taxon>ecological metagenomes</taxon>
    </lineage>
</organism>
<comment type="caution">
    <text evidence="2">The sequence shown here is derived from an EMBL/GenBank/DDBJ whole genome shotgun (WGS) entry which is preliminary data.</text>
</comment>